<keyword evidence="7" id="KW-0732">Signal</keyword>
<dbReference type="AlphaFoldDB" id="A0A9W9YZG2"/>
<dbReference type="InterPro" id="IPR001254">
    <property type="entry name" value="Trypsin_dom"/>
</dbReference>
<keyword evidence="10" id="KW-1185">Reference proteome</keyword>
<comment type="caution">
    <text evidence="9">The sequence shown here is derived from an EMBL/GenBank/DDBJ whole genome shotgun (WGS) entry which is preliminary data.</text>
</comment>
<dbReference type="InterPro" id="IPR009003">
    <property type="entry name" value="Peptidase_S1_PA"/>
</dbReference>
<evidence type="ECO:0000256" key="1">
    <source>
        <dbReference type="ARBA" id="ARBA00022670"/>
    </source>
</evidence>
<keyword evidence="3 5" id="KW-0720">Serine protease</keyword>
<dbReference type="CDD" id="cd00190">
    <property type="entry name" value="Tryp_SPc"/>
    <property type="match status" value="1"/>
</dbReference>
<dbReference type="PANTHER" id="PTHR24250:SF27">
    <property type="entry name" value="ELASTASE 2 LIKE"/>
    <property type="match status" value="1"/>
</dbReference>
<evidence type="ECO:0000256" key="2">
    <source>
        <dbReference type="ARBA" id="ARBA00022801"/>
    </source>
</evidence>
<evidence type="ECO:0000313" key="9">
    <source>
        <dbReference type="EMBL" id="KAJ7370883.1"/>
    </source>
</evidence>
<dbReference type="OrthoDB" id="5918597at2759"/>
<organism evidence="9 10">
    <name type="scientific">Desmophyllum pertusum</name>
    <dbReference type="NCBI Taxonomy" id="174260"/>
    <lineage>
        <taxon>Eukaryota</taxon>
        <taxon>Metazoa</taxon>
        <taxon>Cnidaria</taxon>
        <taxon>Anthozoa</taxon>
        <taxon>Hexacorallia</taxon>
        <taxon>Scleractinia</taxon>
        <taxon>Caryophylliina</taxon>
        <taxon>Caryophylliidae</taxon>
        <taxon>Desmophyllum</taxon>
    </lineage>
</organism>
<dbReference type="FunFam" id="2.40.10.10:FF:000003">
    <property type="entry name" value="Transmembrane serine protease 3"/>
    <property type="match status" value="1"/>
</dbReference>
<keyword evidence="4" id="KW-1015">Disulfide bond</keyword>
<evidence type="ECO:0000313" key="10">
    <source>
        <dbReference type="Proteomes" id="UP001163046"/>
    </source>
</evidence>
<dbReference type="InterPro" id="IPR001314">
    <property type="entry name" value="Peptidase_S1A"/>
</dbReference>
<feature type="signal peptide" evidence="7">
    <location>
        <begin position="1"/>
        <end position="17"/>
    </location>
</feature>
<dbReference type="Pfam" id="PF00089">
    <property type="entry name" value="Trypsin"/>
    <property type="match status" value="1"/>
</dbReference>
<evidence type="ECO:0000256" key="5">
    <source>
        <dbReference type="RuleBase" id="RU363034"/>
    </source>
</evidence>
<sequence>MIALVLVTLGIFVPSLSEGCGMRPSLARVINGEDAAPNSWPWQISLQSRGRHICGGSLIRPNWILTAAHCVYRNPNPSGYIVKVGVHMRTGMTDVQQRFRVKTLHKHKDFTMQNLKHDIALLELDRSAQLSDKVTTVCLPDQDADLNSKCYITGWGRTSAGPPANTLQQAKLPLVSHSDCRKKWRTIDSSAHLCAGEGRSGASGGCNGDSGGPLVCEKGGKWYLHGAVSFGMQYCPTTHYTVFTRITSYISWIQEKIGDEGGGPNPPLPTQSPRPSPPMTARPPGPSQPGKY</sequence>
<dbReference type="InterPro" id="IPR043504">
    <property type="entry name" value="Peptidase_S1_PA_chymotrypsin"/>
</dbReference>
<feature type="domain" description="Peptidase S1" evidence="8">
    <location>
        <begin position="29"/>
        <end position="258"/>
    </location>
</feature>
<dbReference type="GO" id="GO:0004252">
    <property type="term" value="F:serine-type endopeptidase activity"/>
    <property type="evidence" value="ECO:0007669"/>
    <property type="project" value="UniProtKB-EC"/>
</dbReference>
<evidence type="ECO:0000256" key="4">
    <source>
        <dbReference type="ARBA" id="ARBA00023157"/>
    </source>
</evidence>
<evidence type="ECO:0000256" key="7">
    <source>
        <dbReference type="SAM" id="SignalP"/>
    </source>
</evidence>
<keyword evidence="2 5" id="KW-0378">Hydrolase</keyword>
<dbReference type="Gene3D" id="2.40.10.10">
    <property type="entry name" value="Trypsin-like serine proteases"/>
    <property type="match status" value="1"/>
</dbReference>
<dbReference type="PROSITE" id="PS00135">
    <property type="entry name" value="TRYPSIN_SER"/>
    <property type="match status" value="1"/>
</dbReference>
<name>A0A9W9YZG2_9CNID</name>
<dbReference type="GO" id="GO:0006508">
    <property type="term" value="P:proteolysis"/>
    <property type="evidence" value="ECO:0007669"/>
    <property type="project" value="UniProtKB-KW"/>
</dbReference>
<dbReference type="SUPFAM" id="SSF50494">
    <property type="entry name" value="Trypsin-like serine proteases"/>
    <property type="match status" value="1"/>
</dbReference>
<feature type="chain" id="PRO_5040947892" evidence="7">
    <location>
        <begin position="18"/>
        <end position="292"/>
    </location>
</feature>
<dbReference type="InterPro" id="IPR033116">
    <property type="entry name" value="TRYPSIN_SER"/>
</dbReference>
<dbReference type="PANTHER" id="PTHR24250">
    <property type="entry name" value="CHYMOTRYPSIN-RELATED"/>
    <property type="match status" value="1"/>
</dbReference>
<dbReference type="PROSITE" id="PS00134">
    <property type="entry name" value="TRYPSIN_HIS"/>
    <property type="match status" value="1"/>
</dbReference>
<proteinExistence type="predicted"/>
<evidence type="ECO:0000259" key="8">
    <source>
        <dbReference type="PROSITE" id="PS50240"/>
    </source>
</evidence>
<protein>
    <submittedName>
        <fullName evidence="9">Chymotrypsinogen B</fullName>
        <ecNumber evidence="9">3.4.21.1</ecNumber>
    </submittedName>
</protein>
<evidence type="ECO:0000256" key="3">
    <source>
        <dbReference type="ARBA" id="ARBA00022825"/>
    </source>
</evidence>
<keyword evidence="1 5" id="KW-0645">Protease</keyword>
<dbReference type="EMBL" id="MU826854">
    <property type="protein sequence ID" value="KAJ7370883.1"/>
    <property type="molecule type" value="Genomic_DNA"/>
</dbReference>
<reference evidence="9" key="1">
    <citation type="submission" date="2023-01" db="EMBL/GenBank/DDBJ databases">
        <title>Genome assembly of the deep-sea coral Lophelia pertusa.</title>
        <authorList>
            <person name="Herrera S."/>
            <person name="Cordes E."/>
        </authorList>
    </citation>
    <scope>NUCLEOTIDE SEQUENCE</scope>
    <source>
        <strain evidence="9">USNM1676648</strain>
        <tissue evidence="9">Polyp</tissue>
    </source>
</reference>
<dbReference type="InterPro" id="IPR018114">
    <property type="entry name" value="TRYPSIN_HIS"/>
</dbReference>
<dbReference type="SMART" id="SM00020">
    <property type="entry name" value="Tryp_SPc"/>
    <property type="match status" value="1"/>
</dbReference>
<accession>A0A9W9YZG2</accession>
<gene>
    <name evidence="9" type="primary">CTRB1_9</name>
    <name evidence="9" type="ORF">OS493_028953</name>
</gene>
<dbReference type="PRINTS" id="PR00722">
    <property type="entry name" value="CHYMOTRYPSIN"/>
</dbReference>
<feature type="compositionally biased region" description="Pro residues" evidence="6">
    <location>
        <begin position="264"/>
        <end position="292"/>
    </location>
</feature>
<feature type="region of interest" description="Disordered" evidence="6">
    <location>
        <begin position="256"/>
        <end position="292"/>
    </location>
</feature>
<dbReference type="PROSITE" id="PS50240">
    <property type="entry name" value="TRYPSIN_DOM"/>
    <property type="match status" value="1"/>
</dbReference>
<dbReference type="Proteomes" id="UP001163046">
    <property type="component" value="Unassembled WGS sequence"/>
</dbReference>
<dbReference type="EC" id="3.4.21.1" evidence="9"/>
<evidence type="ECO:0000256" key="6">
    <source>
        <dbReference type="SAM" id="MobiDB-lite"/>
    </source>
</evidence>